<comment type="caution">
    <text evidence="2">The sequence shown here is derived from an EMBL/GenBank/DDBJ whole genome shotgun (WGS) entry which is preliminary data.</text>
</comment>
<protein>
    <submittedName>
        <fullName evidence="2">Uncharacterized protein</fullName>
    </submittedName>
</protein>
<proteinExistence type="predicted"/>
<evidence type="ECO:0000313" key="2">
    <source>
        <dbReference type="EMBL" id="KFI20943.1"/>
    </source>
</evidence>
<sequence length="137" mass="15243">MTKDRSDNEDKRTLVEQLVSVERISFNVTQSVIVTTEDKIRLSLSSYLQNAKRRSDWIAPASLLIAILATLVTATFNDFILSGATWKAVFIIVGLGAAIWLIRALLFLRDKSTIEELIEEIKTGNRNEESQSSGGSI</sequence>
<feature type="transmembrane region" description="Helical" evidence="1">
    <location>
        <begin position="57"/>
        <end position="76"/>
    </location>
</feature>
<dbReference type="EMBL" id="JPGN01000005">
    <property type="protein sequence ID" value="KFI20943.1"/>
    <property type="molecule type" value="Genomic_DNA"/>
</dbReference>
<name>A0A0E2Z588_9GAMM</name>
<feature type="transmembrane region" description="Helical" evidence="1">
    <location>
        <begin position="88"/>
        <end position="108"/>
    </location>
</feature>
<keyword evidence="1" id="KW-1133">Transmembrane helix</keyword>
<evidence type="ECO:0000256" key="1">
    <source>
        <dbReference type="SAM" id="Phobius"/>
    </source>
</evidence>
<dbReference type="HOGENOM" id="CLU_154550_0_0_6"/>
<dbReference type="AlphaFoldDB" id="A0A0E2Z588"/>
<dbReference type="Proteomes" id="UP000028839">
    <property type="component" value="Unassembled WGS sequence"/>
</dbReference>
<keyword evidence="1" id="KW-0472">Membrane</keyword>
<organism evidence="2 3">
    <name type="scientific">Nitrosococcus oceani C-27</name>
    <dbReference type="NCBI Taxonomy" id="314279"/>
    <lineage>
        <taxon>Bacteria</taxon>
        <taxon>Pseudomonadati</taxon>
        <taxon>Pseudomonadota</taxon>
        <taxon>Gammaproteobacteria</taxon>
        <taxon>Chromatiales</taxon>
        <taxon>Chromatiaceae</taxon>
        <taxon>Nitrosococcus</taxon>
    </lineage>
</organism>
<keyword evidence="1" id="KW-0812">Transmembrane</keyword>
<gene>
    <name evidence="2" type="ORF">IB75_00800</name>
</gene>
<evidence type="ECO:0000313" key="3">
    <source>
        <dbReference type="Proteomes" id="UP000028839"/>
    </source>
</evidence>
<reference evidence="2 3" key="1">
    <citation type="submission" date="2014-07" db="EMBL/GenBank/DDBJ databases">
        <title>Comparative analysis of Nitrosococcus oceani genome inventories of strains from Pacific and Atlantic gyres.</title>
        <authorList>
            <person name="Lim C.K."/>
            <person name="Wang L."/>
            <person name="Sayavedra-Soto L.A."/>
            <person name="Klotz M.G."/>
        </authorList>
    </citation>
    <scope>NUCLEOTIDE SEQUENCE [LARGE SCALE GENOMIC DNA]</scope>
    <source>
        <strain evidence="2 3">C-27</strain>
    </source>
</reference>
<accession>A0A0E2Z588</accession>